<dbReference type="PANTHER" id="PTHR35908:SF1">
    <property type="entry name" value="CONSERVED PROTEIN"/>
    <property type="match status" value="1"/>
</dbReference>
<proteinExistence type="predicted"/>
<dbReference type="PROSITE" id="PS51819">
    <property type="entry name" value="VOC"/>
    <property type="match status" value="1"/>
</dbReference>
<comment type="caution">
    <text evidence="2">The sequence shown here is derived from an EMBL/GenBank/DDBJ whole genome shotgun (WGS) entry which is preliminary data.</text>
</comment>
<evidence type="ECO:0000313" key="2">
    <source>
        <dbReference type="EMBL" id="GIH22312.1"/>
    </source>
</evidence>
<evidence type="ECO:0000313" key="3">
    <source>
        <dbReference type="Proteomes" id="UP000640052"/>
    </source>
</evidence>
<reference evidence="2" key="1">
    <citation type="submission" date="2021-01" db="EMBL/GenBank/DDBJ databases">
        <title>Whole genome shotgun sequence of Acrocarpospora phusangensis NBRC 108782.</title>
        <authorList>
            <person name="Komaki H."/>
            <person name="Tamura T."/>
        </authorList>
    </citation>
    <scope>NUCLEOTIDE SEQUENCE</scope>
    <source>
        <strain evidence="2">NBRC 108782</strain>
    </source>
</reference>
<dbReference type="RefSeq" id="WP_204039159.1">
    <property type="nucleotide sequence ID" value="NZ_BOOA01000003.1"/>
</dbReference>
<sequence length="141" mass="15579">MDMVRQVIVFDAADLHAESAFWANILRGHVFEDDAWHSVIDAAGEWRIGVQLAPNHVPPDWPHGTPQQVHLDLHVDDPRAAHEEAIALGARLLQPAPDLDAAEGHQVYADPAGHPFCIGWGHPSRETIAAFVANRLERKES</sequence>
<dbReference type="Proteomes" id="UP000640052">
    <property type="component" value="Unassembled WGS sequence"/>
</dbReference>
<name>A0A919Q4T3_9ACTN</name>
<dbReference type="CDD" id="cd06587">
    <property type="entry name" value="VOC"/>
    <property type="match status" value="1"/>
</dbReference>
<dbReference type="PANTHER" id="PTHR35908">
    <property type="entry name" value="HYPOTHETICAL FUSION PROTEIN"/>
    <property type="match status" value="1"/>
</dbReference>
<dbReference type="InterPro" id="IPR041581">
    <property type="entry name" value="Glyoxalase_6"/>
</dbReference>
<dbReference type="InterPro" id="IPR037523">
    <property type="entry name" value="VOC_core"/>
</dbReference>
<evidence type="ECO:0000259" key="1">
    <source>
        <dbReference type="PROSITE" id="PS51819"/>
    </source>
</evidence>
<dbReference type="Gene3D" id="3.10.180.10">
    <property type="entry name" value="2,3-Dihydroxybiphenyl 1,2-Dioxygenase, domain 1"/>
    <property type="match status" value="1"/>
</dbReference>
<accession>A0A919Q4T3</accession>
<keyword evidence="3" id="KW-1185">Reference proteome</keyword>
<dbReference type="AlphaFoldDB" id="A0A919Q4T3"/>
<dbReference type="Pfam" id="PF18029">
    <property type="entry name" value="Glyoxalase_6"/>
    <property type="match status" value="1"/>
</dbReference>
<protein>
    <submittedName>
        <fullName evidence="2">Glyoxalase</fullName>
    </submittedName>
</protein>
<dbReference type="InterPro" id="IPR029068">
    <property type="entry name" value="Glyas_Bleomycin-R_OHBP_Dase"/>
</dbReference>
<organism evidence="2 3">
    <name type="scientific">Acrocarpospora phusangensis</name>
    <dbReference type="NCBI Taxonomy" id="1070424"/>
    <lineage>
        <taxon>Bacteria</taxon>
        <taxon>Bacillati</taxon>
        <taxon>Actinomycetota</taxon>
        <taxon>Actinomycetes</taxon>
        <taxon>Streptosporangiales</taxon>
        <taxon>Streptosporangiaceae</taxon>
        <taxon>Acrocarpospora</taxon>
    </lineage>
</organism>
<feature type="domain" description="VOC" evidence="1">
    <location>
        <begin position="1"/>
        <end position="121"/>
    </location>
</feature>
<gene>
    <name evidence="2" type="ORF">Aph01nite_06220</name>
</gene>
<dbReference type="SUPFAM" id="SSF54593">
    <property type="entry name" value="Glyoxalase/Bleomycin resistance protein/Dihydroxybiphenyl dioxygenase"/>
    <property type="match status" value="1"/>
</dbReference>
<dbReference type="EMBL" id="BOOA01000003">
    <property type="protein sequence ID" value="GIH22312.1"/>
    <property type="molecule type" value="Genomic_DNA"/>
</dbReference>